<name>A0A834WR15_9FABA</name>
<dbReference type="EMBL" id="JAAIUW010000005">
    <property type="protein sequence ID" value="KAF7831487.1"/>
    <property type="molecule type" value="Genomic_DNA"/>
</dbReference>
<organism evidence="1 2">
    <name type="scientific">Senna tora</name>
    <dbReference type="NCBI Taxonomy" id="362788"/>
    <lineage>
        <taxon>Eukaryota</taxon>
        <taxon>Viridiplantae</taxon>
        <taxon>Streptophyta</taxon>
        <taxon>Embryophyta</taxon>
        <taxon>Tracheophyta</taxon>
        <taxon>Spermatophyta</taxon>
        <taxon>Magnoliopsida</taxon>
        <taxon>eudicotyledons</taxon>
        <taxon>Gunneridae</taxon>
        <taxon>Pentapetalae</taxon>
        <taxon>rosids</taxon>
        <taxon>fabids</taxon>
        <taxon>Fabales</taxon>
        <taxon>Fabaceae</taxon>
        <taxon>Caesalpinioideae</taxon>
        <taxon>Cassia clade</taxon>
        <taxon>Senna</taxon>
    </lineage>
</organism>
<proteinExistence type="predicted"/>
<accession>A0A834WR15</accession>
<gene>
    <name evidence="1" type="ORF">G2W53_013820</name>
</gene>
<comment type="caution">
    <text evidence="1">The sequence shown here is derived from an EMBL/GenBank/DDBJ whole genome shotgun (WGS) entry which is preliminary data.</text>
</comment>
<sequence length="261" mass="29322">MVRQILRDQFGQECEEPKYSNPKERFEPCGEFSLDFGSDGDLEDESQLEVVMSKVETRESLLDEVQTDEVIEDHSHIETNSDAMLSNSNAILFEAYDGHSNAEVFRFKDMVSASDELLNFVGATFGINSLIAYEKFRDSILQNIYGDSELAGTDASLEAVGPQVNRLCMEAKQVTKELVFICFMYGSIENEVGMWQWLFGKTITIIILPNLKLSDGICRTIASMFLFVPSSQSFGLLTLSGFSATPNEQFPTDQLQEFPHP</sequence>
<keyword evidence="2" id="KW-1185">Reference proteome</keyword>
<dbReference type="Proteomes" id="UP000634136">
    <property type="component" value="Unassembled WGS sequence"/>
</dbReference>
<reference evidence="1" key="1">
    <citation type="submission" date="2020-09" db="EMBL/GenBank/DDBJ databases">
        <title>Genome-Enabled Discovery of Anthraquinone Biosynthesis in Senna tora.</title>
        <authorList>
            <person name="Kang S.-H."/>
            <person name="Pandey R.P."/>
            <person name="Lee C.-M."/>
            <person name="Sim J.-S."/>
            <person name="Jeong J.-T."/>
            <person name="Choi B.-S."/>
            <person name="Jung M."/>
            <person name="Ginzburg D."/>
            <person name="Zhao K."/>
            <person name="Won S.Y."/>
            <person name="Oh T.-J."/>
            <person name="Yu Y."/>
            <person name="Kim N.-H."/>
            <person name="Lee O.R."/>
            <person name="Lee T.-H."/>
            <person name="Bashyal P."/>
            <person name="Kim T.-S."/>
            <person name="Lee W.-H."/>
            <person name="Kawkins C."/>
            <person name="Kim C.-K."/>
            <person name="Kim J.S."/>
            <person name="Ahn B.O."/>
            <person name="Rhee S.Y."/>
            <person name="Sohng J.K."/>
        </authorList>
    </citation>
    <scope>NUCLEOTIDE SEQUENCE</scope>
    <source>
        <tissue evidence="1">Leaf</tissue>
    </source>
</reference>
<protein>
    <submittedName>
        <fullName evidence="1">AIM24 domain-containing protein</fullName>
    </submittedName>
</protein>
<evidence type="ECO:0000313" key="1">
    <source>
        <dbReference type="EMBL" id="KAF7831487.1"/>
    </source>
</evidence>
<dbReference type="AlphaFoldDB" id="A0A834WR15"/>
<evidence type="ECO:0000313" key="2">
    <source>
        <dbReference type="Proteomes" id="UP000634136"/>
    </source>
</evidence>